<dbReference type="OrthoDB" id="428854at2759"/>
<keyword evidence="8" id="KW-0131">Cell cycle</keyword>
<feature type="compositionally biased region" description="Basic residues" evidence="10">
    <location>
        <begin position="77"/>
        <end position="88"/>
    </location>
</feature>
<evidence type="ECO:0000256" key="7">
    <source>
        <dbReference type="ARBA" id="ARBA00023242"/>
    </source>
</evidence>
<dbReference type="PANTHER" id="PTHR45884">
    <property type="entry name" value="N-ACETYLTRANSFERASE ECO"/>
    <property type="match status" value="1"/>
</dbReference>
<keyword evidence="7" id="KW-0539">Nucleus</keyword>
<evidence type="ECO:0000256" key="8">
    <source>
        <dbReference type="ARBA" id="ARBA00023306"/>
    </source>
</evidence>
<comment type="subcellular location">
    <subcellularLocation>
        <location evidence="1">Nucleus</location>
    </subcellularLocation>
</comment>
<dbReference type="GO" id="GO:0008270">
    <property type="term" value="F:zinc ion binding"/>
    <property type="evidence" value="ECO:0007669"/>
    <property type="project" value="UniProtKB-KW"/>
</dbReference>
<evidence type="ECO:0000256" key="10">
    <source>
        <dbReference type="SAM" id="MobiDB-lite"/>
    </source>
</evidence>
<evidence type="ECO:0000256" key="1">
    <source>
        <dbReference type="ARBA" id="ARBA00004123"/>
    </source>
</evidence>
<evidence type="ECO:0000259" key="11">
    <source>
        <dbReference type="Pfam" id="PF13878"/>
    </source>
</evidence>
<comment type="caution">
    <text evidence="13">The sequence shown here is derived from an EMBL/GenBank/DDBJ whole genome shotgun (WGS) entry which is preliminary data.</text>
</comment>
<feature type="domain" description="N-acetyltransferase ESCO acetyl-transferase" evidence="12">
    <location>
        <begin position="331"/>
        <end position="398"/>
    </location>
</feature>
<evidence type="ECO:0000256" key="4">
    <source>
        <dbReference type="ARBA" id="ARBA00022723"/>
    </source>
</evidence>
<dbReference type="Proteomes" id="UP000663891">
    <property type="component" value="Unassembled WGS sequence"/>
</dbReference>
<feature type="domain" description="N-acetyltransferase ESCO zinc-finger" evidence="11">
    <location>
        <begin position="129"/>
        <end position="167"/>
    </location>
</feature>
<keyword evidence="6" id="KW-0862">Zinc</keyword>
<dbReference type="Gene3D" id="3.40.630.30">
    <property type="match status" value="1"/>
</dbReference>
<dbReference type="GO" id="GO:0061733">
    <property type="term" value="F:protein-lysine-acetyltransferase activity"/>
    <property type="evidence" value="ECO:0007669"/>
    <property type="project" value="TreeGrafter"/>
</dbReference>
<sequence length="398" mass="45853">MDASSPSTSKLLHQSQLKKYFTQANNGHELTTVVEPNTKSSDLNTTDLTNSESDEENITPSWHNETTMTISATPEKIKKRQQRKAKSIKKTLIQVDDEDEDDEETKAYKQRLRNQPRRVYNDDEPKLKQTLIDAGQKMLDAIICKRCGMAYFPHSAEDKAAHAKYHNYTTSAIRLRNLKHQHTLQQFLDGSIYMIGCTSPSAEQKKAEHVRELVDNELGITTPFNCLWSETKNLKHQHTLQQFLDGSIYMIGCTSPSAEQKKAEHVRELVDNELGITTPFNCLWSETKAYFYIEDCTDIVLGYCLAHIVHRVHVLDLTDEANIDTQTEMDKMMCGIARIWVHPDHRRARIATKLLDCIRTNFFFGIVIKRPDMAFSAPTDDGRQFFKKYTHSNRLFIY</sequence>
<keyword evidence="5" id="KW-0863">Zinc-finger</keyword>
<feature type="compositionally biased region" description="Polar residues" evidence="10">
    <location>
        <begin position="58"/>
        <end position="72"/>
    </location>
</feature>
<dbReference type="InterPro" id="IPR028009">
    <property type="entry name" value="ESCO_Acetyltransf_dom"/>
</dbReference>
<dbReference type="GO" id="GO:0007064">
    <property type="term" value="P:mitotic sister chromatid cohesion"/>
    <property type="evidence" value="ECO:0007669"/>
    <property type="project" value="TreeGrafter"/>
</dbReference>
<organism evidence="13 14">
    <name type="scientific">Adineta steineri</name>
    <dbReference type="NCBI Taxonomy" id="433720"/>
    <lineage>
        <taxon>Eukaryota</taxon>
        <taxon>Metazoa</taxon>
        <taxon>Spiralia</taxon>
        <taxon>Gnathifera</taxon>
        <taxon>Rotifera</taxon>
        <taxon>Eurotatoria</taxon>
        <taxon>Bdelloidea</taxon>
        <taxon>Adinetida</taxon>
        <taxon>Adinetidae</taxon>
        <taxon>Adineta</taxon>
    </lineage>
</organism>
<name>A0A814TK82_9BILA</name>
<comment type="similarity">
    <text evidence="2">Belongs to the acetyltransferase family. ECO subfamily.</text>
</comment>
<dbReference type="InterPro" id="IPR028005">
    <property type="entry name" value="AcTrfase_ESCO_Znf_dom"/>
</dbReference>
<evidence type="ECO:0000256" key="9">
    <source>
        <dbReference type="ARBA" id="ARBA00023315"/>
    </source>
</evidence>
<evidence type="ECO:0000256" key="3">
    <source>
        <dbReference type="ARBA" id="ARBA00022679"/>
    </source>
</evidence>
<reference evidence="13" key="1">
    <citation type="submission" date="2021-02" db="EMBL/GenBank/DDBJ databases">
        <authorList>
            <person name="Nowell W R."/>
        </authorList>
    </citation>
    <scope>NUCLEOTIDE SEQUENCE</scope>
</reference>
<dbReference type="SUPFAM" id="SSF55729">
    <property type="entry name" value="Acyl-CoA N-acyltransferases (Nat)"/>
    <property type="match status" value="1"/>
</dbReference>
<feature type="region of interest" description="Disordered" evidence="10">
    <location>
        <begin position="30"/>
        <end position="88"/>
    </location>
</feature>
<dbReference type="GO" id="GO:0005634">
    <property type="term" value="C:nucleus"/>
    <property type="evidence" value="ECO:0007669"/>
    <property type="project" value="UniProtKB-SubCell"/>
</dbReference>
<keyword evidence="4" id="KW-0479">Metal-binding</keyword>
<proteinExistence type="inferred from homology"/>
<evidence type="ECO:0000259" key="12">
    <source>
        <dbReference type="Pfam" id="PF13880"/>
    </source>
</evidence>
<dbReference type="GO" id="GO:0000785">
    <property type="term" value="C:chromatin"/>
    <property type="evidence" value="ECO:0007669"/>
    <property type="project" value="TreeGrafter"/>
</dbReference>
<dbReference type="PANTHER" id="PTHR45884:SF2">
    <property type="entry name" value="N-ACETYLTRANSFERASE ECO"/>
    <property type="match status" value="1"/>
</dbReference>
<dbReference type="Pfam" id="PF13880">
    <property type="entry name" value="Acetyltransf_13"/>
    <property type="match status" value="1"/>
</dbReference>
<evidence type="ECO:0000256" key="6">
    <source>
        <dbReference type="ARBA" id="ARBA00022833"/>
    </source>
</evidence>
<feature type="compositionally biased region" description="Polar residues" evidence="10">
    <location>
        <begin position="30"/>
        <end position="51"/>
    </location>
</feature>
<evidence type="ECO:0000313" key="14">
    <source>
        <dbReference type="Proteomes" id="UP000663891"/>
    </source>
</evidence>
<dbReference type="EMBL" id="CAJNON010000275">
    <property type="protein sequence ID" value="CAF1161948.1"/>
    <property type="molecule type" value="Genomic_DNA"/>
</dbReference>
<keyword evidence="3" id="KW-0808">Transferase</keyword>
<dbReference type="AlphaFoldDB" id="A0A814TK82"/>
<protein>
    <submittedName>
        <fullName evidence="13">Uncharacterized protein</fullName>
    </submittedName>
</protein>
<accession>A0A814TK82</accession>
<evidence type="ECO:0000313" key="13">
    <source>
        <dbReference type="EMBL" id="CAF1161948.1"/>
    </source>
</evidence>
<dbReference type="InterPro" id="IPR016181">
    <property type="entry name" value="Acyl_CoA_acyltransferase"/>
</dbReference>
<keyword evidence="9" id="KW-0012">Acyltransferase</keyword>
<evidence type="ECO:0000256" key="2">
    <source>
        <dbReference type="ARBA" id="ARBA00005816"/>
    </source>
</evidence>
<evidence type="ECO:0000256" key="5">
    <source>
        <dbReference type="ARBA" id="ARBA00022771"/>
    </source>
</evidence>
<dbReference type="Pfam" id="PF13878">
    <property type="entry name" value="zf-C2H2_3"/>
    <property type="match status" value="1"/>
</dbReference>
<gene>
    <name evidence="13" type="ORF">VCS650_LOCUS23408</name>
</gene>